<organism evidence="1 2">
    <name type="scientific">Tanacetum coccineum</name>
    <dbReference type="NCBI Taxonomy" id="301880"/>
    <lineage>
        <taxon>Eukaryota</taxon>
        <taxon>Viridiplantae</taxon>
        <taxon>Streptophyta</taxon>
        <taxon>Embryophyta</taxon>
        <taxon>Tracheophyta</taxon>
        <taxon>Spermatophyta</taxon>
        <taxon>Magnoliopsida</taxon>
        <taxon>eudicotyledons</taxon>
        <taxon>Gunneridae</taxon>
        <taxon>Pentapetalae</taxon>
        <taxon>asterids</taxon>
        <taxon>campanulids</taxon>
        <taxon>Asterales</taxon>
        <taxon>Asteraceae</taxon>
        <taxon>Asteroideae</taxon>
        <taxon>Anthemideae</taxon>
        <taxon>Anthemidinae</taxon>
        <taxon>Tanacetum</taxon>
    </lineage>
</organism>
<proteinExistence type="predicted"/>
<sequence length="177" mass="20081">MIPGSYVPTRLQLKVDLGLIEIENDVLPAETRLYQQKRQYYQQKRKFQGTTYHLPKNISLQTLSAYNFLVSMHCTRAARIGKDTHPFDQLEAGHTDDWQLKEPCVIPPPSPREIPYSTHPQPATDVWAVRRDVILRCDSLKFSSVISDVKSESIATTMICDARVSYIKDSIDTGTGA</sequence>
<evidence type="ECO:0000313" key="1">
    <source>
        <dbReference type="EMBL" id="GJS74684.1"/>
    </source>
</evidence>
<keyword evidence="2" id="KW-1185">Reference proteome</keyword>
<evidence type="ECO:0000313" key="2">
    <source>
        <dbReference type="Proteomes" id="UP001151760"/>
    </source>
</evidence>
<comment type="caution">
    <text evidence="1">The sequence shown here is derived from an EMBL/GenBank/DDBJ whole genome shotgun (WGS) entry which is preliminary data.</text>
</comment>
<dbReference type="EMBL" id="BQNB010010248">
    <property type="protein sequence ID" value="GJS74684.1"/>
    <property type="molecule type" value="Genomic_DNA"/>
</dbReference>
<name>A0ABQ4YAG0_9ASTR</name>
<protein>
    <submittedName>
        <fullName evidence="1">Uncharacterized protein</fullName>
    </submittedName>
</protein>
<gene>
    <name evidence="1" type="ORF">Tco_0707525</name>
</gene>
<dbReference type="Proteomes" id="UP001151760">
    <property type="component" value="Unassembled WGS sequence"/>
</dbReference>
<reference evidence="1" key="1">
    <citation type="journal article" date="2022" name="Int. J. Mol. Sci.">
        <title>Draft Genome of Tanacetum Coccineum: Genomic Comparison of Closely Related Tanacetum-Family Plants.</title>
        <authorList>
            <person name="Yamashiro T."/>
            <person name="Shiraishi A."/>
            <person name="Nakayama K."/>
            <person name="Satake H."/>
        </authorList>
    </citation>
    <scope>NUCLEOTIDE SEQUENCE</scope>
</reference>
<accession>A0ABQ4YAG0</accession>
<reference evidence="1" key="2">
    <citation type="submission" date="2022-01" db="EMBL/GenBank/DDBJ databases">
        <authorList>
            <person name="Yamashiro T."/>
            <person name="Shiraishi A."/>
            <person name="Satake H."/>
            <person name="Nakayama K."/>
        </authorList>
    </citation>
    <scope>NUCLEOTIDE SEQUENCE</scope>
</reference>